<proteinExistence type="predicted"/>
<dbReference type="OrthoDB" id="5736381at2"/>
<dbReference type="NCBIfam" id="TIGR01725">
    <property type="entry name" value="phge_HK97_gp10"/>
    <property type="match status" value="1"/>
</dbReference>
<dbReference type="EMBL" id="FPLD01000129">
    <property type="protein sequence ID" value="SGZ16459.1"/>
    <property type="molecule type" value="Genomic_DNA"/>
</dbReference>
<dbReference type="AlphaFoldDB" id="A0A1L0AJP7"/>
<evidence type="ECO:0000313" key="1">
    <source>
        <dbReference type="EMBL" id="SGZ16459.1"/>
    </source>
</evidence>
<dbReference type="RefSeq" id="WP_075518466.1">
    <property type="nucleotide sequence ID" value="NZ_FPLD01000129.1"/>
</dbReference>
<organism evidence="1 2">
    <name type="scientific">Moritella viscosa</name>
    <dbReference type="NCBI Taxonomy" id="80854"/>
    <lineage>
        <taxon>Bacteria</taxon>
        <taxon>Pseudomonadati</taxon>
        <taxon>Pseudomonadota</taxon>
        <taxon>Gammaproteobacteria</taxon>
        <taxon>Alteromonadales</taxon>
        <taxon>Moritellaceae</taxon>
        <taxon>Moritella</taxon>
    </lineage>
</organism>
<dbReference type="InterPro" id="IPR010064">
    <property type="entry name" value="HK97-gp10_tail"/>
</dbReference>
<dbReference type="Pfam" id="PF04883">
    <property type="entry name" value="HK97-gp10_like"/>
    <property type="match status" value="1"/>
</dbReference>
<gene>
    <name evidence="1" type="ORF">NVI5450_4328</name>
</gene>
<evidence type="ECO:0008006" key="3">
    <source>
        <dbReference type="Google" id="ProtNLM"/>
    </source>
</evidence>
<sequence length="187" mass="20790">MITFSMEGFNDLNDMLCDLSTVLGKKATRKAARNAMKPVLQEVIDTAPVDSLPDGIHLNESFKLSVSGRTKKLAKKGSDTFLVASVKTTGKEVNKYAALVEFGRQDYSVIKRSAYGKPTNPFEMNVGGFDPNPFMRTALSKHANQVVETFFQGLNDEIVHIQNNRDRIARSTIRCRERRAARYANGG</sequence>
<reference evidence="1 2" key="1">
    <citation type="submission" date="2016-11" db="EMBL/GenBank/DDBJ databases">
        <authorList>
            <person name="Jaros S."/>
            <person name="Januszkiewicz K."/>
            <person name="Wedrychowicz H."/>
        </authorList>
    </citation>
    <scope>NUCLEOTIDE SEQUENCE [LARGE SCALE GENOMIC DNA]</scope>
    <source>
        <strain evidence="1">NVI 5450</strain>
    </source>
</reference>
<dbReference type="Proteomes" id="UP000183794">
    <property type="component" value="Unassembled WGS sequence"/>
</dbReference>
<evidence type="ECO:0000313" key="2">
    <source>
        <dbReference type="Proteomes" id="UP000183794"/>
    </source>
</evidence>
<protein>
    <recommendedName>
        <fullName evidence="3">Phage protein</fullName>
    </recommendedName>
</protein>
<accession>A0A1L0AJP7</accession>
<name>A0A1L0AJP7_9GAMM</name>